<reference evidence="1" key="1">
    <citation type="submission" date="2022-12" db="EMBL/GenBank/DDBJ databases">
        <authorList>
            <person name="Petersen C."/>
        </authorList>
    </citation>
    <scope>NUCLEOTIDE SEQUENCE</scope>
    <source>
        <strain evidence="1">IBT 16125</strain>
    </source>
</reference>
<dbReference type="RefSeq" id="XP_056767016.1">
    <property type="nucleotide sequence ID" value="XM_056908398.1"/>
</dbReference>
<proteinExistence type="predicted"/>
<sequence>MTRGPVLVFRASQLSGHDRDSEEPQSPRLSRKCDILGRVEDILDTWGPGNLVFPRNERSSPVAIQIGDGFIFAGESESLHWAHGVPDAKELSHIDLAQPLLIGTLITENAACGLSEAVCRGISSNILEELGTTRAWWRETERQTSISGGQYVFIQCGTTWDKQTGISVKDRAFVYPDEDVLIQKMDSYWGVQLSYCTGVARRVRLRRLVADLMPHFSYDSSLKTNTVESKLRNKLLGPGEVRKWLGELSSDLRVEFLQITRKILDTLRHTGLDSTGKYFCVAWPFKGDITGCLKIPLEDDSSWARVLADSHDCATFAYITMECFETAEIQCSKTRQACQDIYLLETAIFRPRRENYRAFLQHNEICFFSKQDSMFWVKVLKEHTDQPAHLVELLALLSMPMTIRQRLYLSEKRKQRSRLRECHANWAQGEVVSVSSAGV</sequence>
<protein>
    <submittedName>
        <fullName evidence="1">Uncharacterized protein</fullName>
    </submittedName>
</protein>
<reference evidence="1" key="2">
    <citation type="journal article" date="2023" name="IMA Fungus">
        <title>Comparative genomic study of the Penicillium genus elucidates a diverse pangenome and 15 lateral gene transfer events.</title>
        <authorList>
            <person name="Petersen C."/>
            <person name="Sorensen T."/>
            <person name="Nielsen M.R."/>
            <person name="Sondergaard T.E."/>
            <person name="Sorensen J.L."/>
            <person name="Fitzpatrick D.A."/>
            <person name="Frisvad J.C."/>
            <person name="Nielsen K.L."/>
        </authorList>
    </citation>
    <scope>NUCLEOTIDE SEQUENCE</scope>
    <source>
        <strain evidence="1">IBT 16125</strain>
    </source>
</reference>
<accession>A0AAD6G4D6</accession>
<comment type="caution">
    <text evidence="1">The sequence shown here is derived from an EMBL/GenBank/DDBJ whole genome shotgun (WGS) entry which is preliminary data.</text>
</comment>
<gene>
    <name evidence="1" type="ORF">N7458_005016</name>
</gene>
<dbReference type="AlphaFoldDB" id="A0AAD6G4D6"/>
<dbReference type="EMBL" id="JAPVEA010000005">
    <property type="protein sequence ID" value="KAJ5454060.1"/>
    <property type="molecule type" value="Genomic_DNA"/>
</dbReference>
<evidence type="ECO:0000313" key="2">
    <source>
        <dbReference type="Proteomes" id="UP001213681"/>
    </source>
</evidence>
<organism evidence="1 2">
    <name type="scientific">Penicillium daleae</name>
    <dbReference type="NCBI Taxonomy" id="63821"/>
    <lineage>
        <taxon>Eukaryota</taxon>
        <taxon>Fungi</taxon>
        <taxon>Dikarya</taxon>
        <taxon>Ascomycota</taxon>
        <taxon>Pezizomycotina</taxon>
        <taxon>Eurotiomycetes</taxon>
        <taxon>Eurotiomycetidae</taxon>
        <taxon>Eurotiales</taxon>
        <taxon>Aspergillaceae</taxon>
        <taxon>Penicillium</taxon>
    </lineage>
</organism>
<name>A0AAD6G4D6_9EURO</name>
<dbReference type="Proteomes" id="UP001213681">
    <property type="component" value="Unassembled WGS sequence"/>
</dbReference>
<dbReference type="GeneID" id="81598641"/>
<keyword evidence="2" id="KW-1185">Reference proteome</keyword>
<evidence type="ECO:0000313" key="1">
    <source>
        <dbReference type="EMBL" id="KAJ5454060.1"/>
    </source>
</evidence>